<dbReference type="KEGG" id="cma:Cmaq_1033"/>
<proteinExistence type="predicted"/>
<keyword evidence="3" id="KW-1185">Reference proteome</keyword>
<protein>
    <submittedName>
        <fullName evidence="2">Uncharacterized protein</fullName>
    </submittedName>
</protein>
<gene>
    <name evidence="2" type="ordered locus">Cmaq_1033</name>
</gene>
<dbReference type="Proteomes" id="UP000001137">
    <property type="component" value="Chromosome"/>
</dbReference>
<dbReference type="HOGENOM" id="CLU_2820588_0_0_2"/>
<evidence type="ECO:0000313" key="2">
    <source>
        <dbReference type="EMBL" id="ABW01862.1"/>
    </source>
</evidence>
<keyword evidence="1" id="KW-0472">Membrane</keyword>
<keyword evidence="1" id="KW-0812">Transmembrane</keyword>
<name>A8MDK6_CALMQ</name>
<keyword evidence="1" id="KW-1133">Transmembrane helix</keyword>
<organism evidence="2 3">
    <name type="scientific">Caldivirga maquilingensis (strain ATCC 700844 / DSM 13496 / JCM 10307 / IC-167)</name>
    <dbReference type="NCBI Taxonomy" id="397948"/>
    <lineage>
        <taxon>Archaea</taxon>
        <taxon>Thermoproteota</taxon>
        <taxon>Thermoprotei</taxon>
        <taxon>Thermoproteales</taxon>
        <taxon>Thermoproteaceae</taxon>
        <taxon>Caldivirga</taxon>
    </lineage>
</organism>
<sequence>MFTKLQENLLRQNMLLRSIDTEELKNTVIELVEKYVNKTMMKNIPIFPLATVAIGAVAAALAFVYW</sequence>
<evidence type="ECO:0000256" key="1">
    <source>
        <dbReference type="SAM" id="Phobius"/>
    </source>
</evidence>
<dbReference type="AlphaFoldDB" id="A8MDK6"/>
<dbReference type="EMBL" id="CP000852">
    <property type="protein sequence ID" value="ABW01862.1"/>
    <property type="molecule type" value="Genomic_DNA"/>
</dbReference>
<evidence type="ECO:0000313" key="3">
    <source>
        <dbReference type="Proteomes" id="UP000001137"/>
    </source>
</evidence>
<accession>A8MDK6</accession>
<reference evidence="2 3" key="1">
    <citation type="submission" date="2007-10" db="EMBL/GenBank/DDBJ databases">
        <title>Complete sequence of Caldivirga maquilingensis IC-167.</title>
        <authorList>
            <consortium name="US DOE Joint Genome Institute"/>
            <person name="Copeland A."/>
            <person name="Lucas S."/>
            <person name="Lapidus A."/>
            <person name="Barry K."/>
            <person name="Glavina del Rio T."/>
            <person name="Dalin E."/>
            <person name="Tice H."/>
            <person name="Pitluck S."/>
            <person name="Saunders E."/>
            <person name="Brettin T."/>
            <person name="Bruce D."/>
            <person name="Detter J.C."/>
            <person name="Han C."/>
            <person name="Schmutz J."/>
            <person name="Larimer F."/>
            <person name="Land M."/>
            <person name="Hauser L."/>
            <person name="Kyrpides N."/>
            <person name="Ivanova N."/>
            <person name="Biddle J.F."/>
            <person name="Zhang Z."/>
            <person name="Fitz-Gibbon S.T."/>
            <person name="Lowe T.M."/>
            <person name="Saltikov C."/>
            <person name="House C.H."/>
            <person name="Richardson P."/>
        </authorList>
    </citation>
    <scope>NUCLEOTIDE SEQUENCE [LARGE SCALE GENOMIC DNA]</scope>
    <source>
        <strain evidence="3">ATCC 700844 / DSM 13496 / JCM 10307 / IC-167</strain>
    </source>
</reference>
<feature type="transmembrane region" description="Helical" evidence="1">
    <location>
        <begin position="44"/>
        <end position="65"/>
    </location>
</feature>